<accession>A0AB39ZKR7</accession>
<dbReference type="Proteomes" id="UP001652628">
    <property type="component" value="Chromosome 3"/>
</dbReference>
<evidence type="ECO:0000313" key="2">
    <source>
        <dbReference type="Proteomes" id="UP001652628"/>
    </source>
</evidence>
<gene>
    <name evidence="3" type="primary">LOC108015623</name>
</gene>
<reference evidence="3" key="1">
    <citation type="submission" date="2025-08" db="UniProtKB">
        <authorList>
            <consortium name="RefSeq"/>
        </authorList>
    </citation>
    <scope>IDENTIFICATION</scope>
</reference>
<dbReference type="AlphaFoldDB" id="A0AB39ZKR7"/>
<keyword evidence="2" id="KW-1185">Reference proteome</keyword>
<dbReference type="SMART" id="SM00587">
    <property type="entry name" value="CHK"/>
    <property type="match status" value="1"/>
</dbReference>
<dbReference type="InterPro" id="IPR015897">
    <property type="entry name" value="CHK_kinase-like"/>
</dbReference>
<dbReference type="PANTHER" id="PTHR11012">
    <property type="entry name" value="PROTEIN KINASE-LIKE DOMAIN-CONTAINING"/>
    <property type="match status" value="1"/>
</dbReference>
<dbReference type="InterPro" id="IPR004119">
    <property type="entry name" value="EcKL"/>
</dbReference>
<protein>
    <recommendedName>
        <fullName evidence="1">CHK kinase-like domain-containing protein</fullName>
    </recommendedName>
</protein>
<dbReference type="Pfam" id="PF02958">
    <property type="entry name" value="EcKL"/>
    <property type="match status" value="1"/>
</dbReference>
<dbReference type="RefSeq" id="XP_016937604.4">
    <property type="nucleotide sequence ID" value="XM_017082115.4"/>
</dbReference>
<dbReference type="Gene3D" id="3.90.1200.10">
    <property type="match status" value="1"/>
</dbReference>
<evidence type="ECO:0000259" key="1">
    <source>
        <dbReference type="SMART" id="SM00587"/>
    </source>
</evidence>
<name>A0AB39ZKR7_DROSZ</name>
<proteinExistence type="predicted"/>
<sequence>MERENYNAEYFERALARAYSCEKLRVENFHIEVVSQKGEHFCSVIYRVALDFRRSPDGDLESGRYVLKDLLPVAAELGTNEKDMFEELLPAMSAILENATKEIGEHKLSADCLLAETSTGKEIYILEDLCALGYGSFDRYKGLSVDEAKICLRKLAQFHGASMVLFQNQPELVAKLSPSHYAKGLSDPFAKSLILDTTEYAAEVFADELPEISKKMMAQIPEAYSQRMQDVVDPKKSSLNAVVHGDPWLNNIMFDSVNKKAVLIDFQNCYWGSPAIDLYFLFFTSVKHEILVNNMDNLVSHYFHCLQETLKHCGFKGPLPTLDQLKDEMHRCLLYGYYAVTCELPIACASPEASADFGVQTFGDREAMRKKRQQLFTSERVLQTIKAWLPVFDQKGVLETP</sequence>
<dbReference type="PANTHER" id="PTHR11012:SF56">
    <property type="entry name" value="CHK KINASE-LIKE DOMAIN-CONTAINING PROTEIN-RELATED"/>
    <property type="match status" value="1"/>
</dbReference>
<organism evidence="2 3">
    <name type="scientific">Drosophila suzukii</name>
    <name type="common">Spotted-wing drosophila fruit fly</name>
    <dbReference type="NCBI Taxonomy" id="28584"/>
    <lineage>
        <taxon>Eukaryota</taxon>
        <taxon>Metazoa</taxon>
        <taxon>Ecdysozoa</taxon>
        <taxon>Arthropoda</taxon>
        <taxon>Hexapoda</taxon>
        <taxon>Insecta</taxon>
        <taxon>Pterygota</taxon>
        <taxon>Neoptera</taxon>
        <taxon>Endopterygota</taxon>
        <taxon>Diptera</taxon>
        <taxon>Brachycera</taxon>
        <taxon>Muscomorpha</taxon>
        <taxon>Ephydroidea</taxon>
        <taxon>Drosophilidae</taxon>
        <taxon>Drosophila</taxon>
        <taxon>Sophophora</taxon>
    </lineage>
</organism>
<feature type="domain" description="CHK kinase-like" evidence="1">
    <location>
        <begin position="124"/>
        <end position="312"/>
    </location>
</feature>
<evidence type="ECO:0000313" key="3">
    <source>
        <dbReference type="RefSeq" id="XP_016937604.4"/>
    </source>
</evidence>
<dbReference type="InterPro" id="IPR011009">
    <property type="entry name" value="Kinase-like_dom_sf"/>
</dbReference>
<dbReference type="GeneID" id="108015623"/>
<dbReference type="SUPFAM" id="SSF56112">
    <property type="entry name" value="Protein kinase-like (PK-like)"/>
    <property type="match status" value="1"/>
</dbReference>